<evidence type="ECO:0008006" key="3">
    <source>
        <dbReference type="Google" id="ProtNLM"/>
    </source>
</evidence>
<evidence type="ECO:0000313" key="1">
    <source>
        <dbReference type="EMBL" id="RKS45142.1"/>
    </source>
</evidence>
<comment type="caution">
    <text evidence="1">The sequence shown here is derived from an EMBL/GenBank/DDBJ whole genome shotgun (WGS) entry which is preliminary data.</text>
</comment>
<proteinExistence type="predicted"/>
<organism evidence="1 2">
    <name type="scientific">Gillisia mitskevichiae</name>
    <dbReference type="NCBI Taxonomy" id="270921"/>
    <lineage>
        <taxon>Bacteria</taxon>
        <taxon>Pseudomonadati</taxon>
        <taxon>Bacteroidota</taxon>
        <taxon>Flavobacteriia</taxon>
        <taxon>Flavobacteriales</taxon>
        <taxon>Flavobacteriaceae</taxon>
        <taxon>Gillisia</taxon>
    </lineage>
</organism>
<dbReference type="RefSeq" id="WP_183075516.1">
    <property type="nucleotide sequence ID" value="NZ_RBLG01000004.1"/>
</dbReference>
<evidence type="ECO:0000313" key="2">
    <source>
        <dbReference type="Proteomes" id="UP000276282"/>
    </source>
</evidence>
<dbReference type="Proteomes" id="UP000276282">
    <property type="component" value="Unassembled WGS sequence"/>
</dbReference>
<accession>A0A495P7F5</accession>
<reference evidence="1 2" key="1">
    <citation type="submission" date="2018-10" db="EMBL/GenBank/DDBJ databases">
        <title>Genomic Encyclopedia of Archaeal and Bacterial Type Strains, Phase II (KMG-II): from individual species to whole genera.</title>
        <authorList>
            <person name="Goeker M."/>
        </authorList>
    </citation>
    <scope>NUCLEOTIDE SEQUENCE [LARGE SCALE GENOMIC DNA]</scope>
    <source>
        <strain evidence="1 2">DSM 19839</strain>
    </source>
</reference>
<dbReference type="AlphaFoldDB" id="A0A495P7F5"/>
<dbReference type="EMBL" id="RBLG01000004">
    <property type="protein sequence ID" value="RKS45142.1"/>
    <property type="molecule type" value="Genomic_DNA"/>
</dbReference>
<gene>
    <name evidence="1" type="ORF">BC962_2818</name>
</gene>
<dbReference type="SUPFAM" id="SSF53756">
    <property type="entry name" value="UDP-Glycosyltransferase/glycogen phosphorylase"/>
    <property type="match status" value="1"/>
</dbReference>
<sequence>MPIQKKILVVVESIDVEDSSGSKANVALIQNLHKAGFELRVYHYTLKEIQLPGITCVAIKEKRWSTLFFLSRMERYIRFLFKISLSRPLEKIFGFSFTLFNDRNSIIEALRKIQDFNPDLVMTLSKGGSFRPHHSLLKMPELHKKWMAYIHDPYPMHLYPRPFAWVEAGYYQKWKFIRDISKRATYSAFPSKLLMDWMGSYYPGFLKSGMIIPHQLIELSTEEVGFPNYFNPKDFNLLHAGTLLEPRNPKILVKAFQMFLEEHPEAKLHSKLIFLGGENVFSPWLKNQANQTKELEVSEAYVHFINVFKMQQHAAVNIILEAKSEISPFLPGKFPHCVQADKPILLLGPYYSESHRLLGDDYIYWSENDDVEKIVKLIKHLYNLYLQNGNIKLGKPELKEYLSECYLKEIINKLLINDCN</sequence>
<protein>
    <recommendedName>
        <fullName evidence="3">Glycosyltransferase involved in cell wall biosynthesis</fullName>
    </recommendedName>
</protein>
<keyword evidence="2" id="KW-1185">Reference proteome</keyword>
<name>A0A495P7F5_9FLAO</name>